<keyword evidence="6" id="KW-1185">Reference proteome</keyword>
<sequence>MAEVPAAEVPQAEKDELFCAYAAMILKDSELDITEDNINTLIKASGGSIDSFFPALFAKLCQGKDLDSMLKFGGGGGGGPAVGGGAAADAGAGGGEAKKEEKKVEEEEEEEEMDFDLFG</sequence>
<evidence type="ECO:0000313" key="5">
    <source>
        <dbReference type="EMBL" id="CAE7667353.1"/>
    </source>
</evidence>
<dbReference type="GO" id="GO:0043021">
    <property type="term" value="F:ribonucleoprotein complex binding"/>
    <property type="evidence" value="ECO:0007669"/>
    <property type="project" value="TreeGrafter"/>
</dbReference>
<dbReference type="PANTHER" id="PTHR45696">
    <property type="entry name" value="60S ACIDIC RIBOSOMAL PROTEIN P1"/>
    <property type="match status" value="1"/>
</dbReference>
<reference evidence="5" key="1">
    <citation type="submission" date="2021-02" db="EMBL/GenBank/DDBJ databases">
        <authorList>
            <person name="Dougan E. K."/>
            <person name="Rhodes N."/>
            <person name="Thang M."/>
            <person name="Chan C."/>
        </authorList>
    </citation>
    <scope>NUCLEOTIDE SEQUENCE</scope>
</reference>
<evidence type="ECO:0008006" key="7">
    <source>
        <dbReference type="Google" id="ProtNLM"/>
    </source>
</evidence>
<dbReference type="InterPro" id="IPR027534">
    <property type="entry name" value="Ribosomal_P1/P2"/>
</dbReference>
<evidence type="ECO:0000256" key="2">
    <source>
        <dbReference type="ARBA" id="ARBA00022980"/>
    </source>
</evidence>
<evidence type="ECO:0000256" key="3">
    <source>
        <dbReference type="ARBA" id="ARBA00023274"/>
    </source>
</evidence>
<dbReference type="Pfam" id="PF00428">
    <property type="entry name" value="Ribosomal_60s"/>
    <property type="match status" value="1"/>
</dbReference>
<keyword evidence="2" id="KW-0689">Ribosomal protein</keyword>
<gene>
    <name evidence="5" type="ORF">SPIL2461_LOCUS18297</name>
</gene>
<evidence type="ECO:0000313" key="6">
    <source>
        <dbReference type="Proteomes" id="UP000649617"/>
    </source>
</evidence>
<accession>A0A812WDR2</accession>
<organism evidence="5 6">
    <name type="scientific">Symbiodinium pilosum</name>
    <name type="common">Dinoflagellate</name>
    <dbReference type="NCBI Taxonomy" id="2952"/>
    <lineage>
        <taxon>Eukaryota</taxon>
        <taxon>Sar</taxon>
        <taxon>Alveolata</taxon>
        <taxon>Dinophyceae</taxon>
        <taxon>Suessiales</taxon>
        <taxon>Symbiodiniaceae</taxon>
        <taxon>Symbiodinium</taxon>
    </lineage>
</organism>
<dbReference type="EMBL" id="CAJNIZ010043743">
    <property type="protein sequence ID" value="CAE7667353.1"/>
    <property type="molecule type" value="Genomic_DNA"/>
</dbReference>
<dbReference type="GO" id="GO:0006414">
    <property type="term" value="P:translational elongation"/>
    <property type="evidence" value="ECO:0007669"/>
    <property type="project" value="InterPro"/>
</dbReference>
<feature type="region of interest" description="Disordered" evidence="4">
    <location>
        <begin position="82"/>
        <end position="119"/>
    </location>
</feature>
<dbReference type="CDD" id="cd05831">
    <property type="entry name" value="Ribosomal_P1"/>
    <property type="match status" value="1"/>
</dbReference>
<name>A0A812WDR2_SYMPI</name>
<dbReference type="GO" id="GO:0030295">
    <property type="term" value="F:protein kinase activator activity"/>
    <property type="evidence" value="ECO:0007669"/>
    <property type="project" value="TreeGrafter"/>
</dbReference>
<dbReference type="PANTHER" id="PTHR45696:SF10">
    <property type="entry name" value="LARGE RIBOSOMAL SUBUNIT PROTEIN P1"/>
    <property type="match status" value="1"/>
</dbReference>
<protein>
    <recommendedName>
        <fullName evidence="7">60S acidic ribosomal protein P1</fullName>
    </recommendedName>
</protein>
<dbReference type="OrthoDB" id="2194681at2759"/>
<feature type="compositionally biased region" description="Basic and acidic residues" evidence="4">
    <location>
        <begin position="96"/>
        <end position="105"/>
    </location>
</feature>
<proteinExistence type="inferred from homology"/>
<dbReference type="FunFam" id="1.10.10.1410:FF:000002">
    <property type="entry name" value="60S acidic ribosomal protein P2"/>
    <property type="match status" value="1"/>
</dbReference>
<dbReference type="Proteomes" id="UP000649617">
    <property type="component" value="Unassembled WGS sequence"/>
</dbReference>
<dbReference type="GO" id="GO:0002181">
    <property type="term" value="P:cytoplasmic translation"/>
    <property type="evidence" value="ECO:0007669"/>
    <property type="project" value="TreeGrafter"/>
</dbReference>
<dbReference type="AlphaFoldDB" id="A0A812WDR2"/>
<dbReference type="GO" id="GO:0022625">
    <property type="term" value="C:cytosolic large ribosomal subunit"/>
    <property type="evidence" value="ECO:0007669"/>
    <property type="project" value="TreeGrafter"/>
</dbReference>
<keyword evidence="3" id="KW-0687">Ribonucleoprotein</keyword>
<dbReference type="HAMAP" id="MF_01478">
    <property type="entry name" value="Ribosomal_L12_arch"/>
    <property type="match status" value="1"/>
</dbReference>
<dbReference type="GO" id="GO:0003735">
    <property type="term" value="F:structural constituent of ribosome"/>
    <property type="evidence" value="ECO:0007669"/>
    <property type="project" value="InterPro"/>
</dbReference>
<dbReference type="Gene3D" id="1.10.10.1410">
    <property type="match status" value="1"/>
</dbReference>
<feature type="compositionally biased region" description="Acidic residues" evidence="4">
    <location>
        <begin position="106"/>
        <end position="119"/>
    </location>
</feature>
<comment type="similarity">
    <text evidence="1">Belongs to the eukaryotic ribosomal protein P1/P2 family.</text>
</comment>
<comment type="caution">
    <text evidence="5">The sequence shown here is derived from an EMBL/GenBank/DDBJ whole genome shotgun (WGS) entry which is preliminary data.</text>
</comment>
<feature type="compositionally biased region" description="Gly residues" evidence="4">
    <location>
        <begin position="82"/>
        <end position="95"/>
    </location>
</feature>
<evidence type="ECO:0000256" key="4">
    <source>
        <dbReference type="SAM" id="MobiDB-lite"/>
    </source>
</evidence>
<dbReference type="InterPro" id="IPR038716">
    <property type="entry name" value="P1/P2_N_sf"/>
</dbReference>
<evidence type="ECO:0000256" key="1">
    <source>
        <dbReference type="ARBA" id="ARBA00005436"/>
    </source>
</evidence>